<dbReference type="AlphaFoldDB" id="A0A0G1N2J3"/>
<evidence type="ECO:0000313" key="2">
    <source>
        <dbReference type="Proteomes" id="UP000033958"/>
    </source>
</evidence>
<organism evidence="1 2">
    <name type="scientific">candidate division Kazan bacterium GW2011_GWB1_45_10</name>
    <dbReference type="NCBI Taxonomy" id="1620411"/>
    <lineage>
        <taxon>Bacteria</taxon>
        <taxon>Bacteria division Kazan-3B-28</taxon>
    </lineage>
</organism>
<accession>A0A0G1N2J3</accession>
<gene>
    <name evidence="1" type="ORF">VE97_C0001G0002</name>
</gene>
<comment type="caution">
    <text evidence="1">The sequence shown here is derived from an EMBL/GenBank/DDBJ whole genome shotgun (WGS) entry which is preliminary data.</text>
</comment>
<name>A0A0G1N2J3_UNCK3</name>
<reference evidence="1 2" key="1">
    <citation type="journal article" date="2015" name="Nature">
        <title>rRNA introns, odd ribosomes, and small enigmatic genomes across a large radiation of phyla.</title>
        <authorList>
            <person name="Brown C.T."/>
            <person name="Hug L.A."/>
            <person name="Thomas B.C."/>
            <person name="Sharon I."/>
            <person name="Castelle C.J."/>
            <person name="Singh A."/>
            <person name="Wilkins M.J."/>
            <person name="Williams K.H."/>
            <person name="Banfield J.F."/>
        </authorList>
    </citation>
    <scope>NUCLEOTIDE SEQUENCE [LARGE SCALE GENOMIC DNA]</scope>
</reference>
<evidence type="ECO:0000313" key="1">
    <source>
        <dbReference type="EMBL" id="KKT87287.1"/>
    </source>
</evidence>
<protein>
    <submittedName>
        <fullName evidence="1">Uncharacterized protein</fullName>
    </submittedName>
</protein>
<proteinExistence type="predicted"/>
<dbReference type="EMBL" id="LCJZ01000001">
    <property type="protein sequence ID" value="KKT87287.1"/>
    <property type="molecule type" value="Genomic_DNA"/>
</dbReference>
<dbReference type="Proteomes" id="UP000033958">
    <property type="component" value="Unassembled WGS sequence"/>
</dbReference>
<sequence>MTTNTYMELDQQADALLGDINQNGQKVLAVSLKTQLLLQHRQAVAQALAELKKGTNPGIVWQTFNTKIDQLKGWIKQQNAGAMEALEEELARLSTDQAYN</sequence>